<evidence type="ECO:0000259" key="3">
    <source>
        <dbReference type="Pfam" id="PF18962"/>
    </source>
</evidence>
<dbReference type="InterPro" id="IPR025921">
    <property type="entry name" value="HmuY"/>
</dbReference>
<feature type="domain" description="Secretion system C-terminal sorting" evidence="3">
    <location>
        <begin position="343"/>
        <end position="423"/>
    </location>
</feature>
<feature type="signal peptide" evidence="2">
    <location>
        <begin position="1"/>
        <end position="21"/>
    </location>
</feature>
<protein>
    <submittedName>
        <fullName evidence="4">T9SS type A sorting domain-containing protein</fullName>
    </submittedName>
</protein>
<dbReference type="CDD" id="cd12105">
    <property type="entry name" value="HmuY"/>
    <property type="match status" value="1"/>
</dbReference>
<reference evidence="4" key="1">
    <citation type="submission" date="2022-10" db="EMBL/GenBank/DDBJ databases">
        <title>Chryseobacterium sp. nov., a novel bacterial species.</title>
        <authorList>
            <person name="Cao Y."/>
        </authorList>
    </citation>
    <scope>NUCLEOTIDE SEQUENCE</scope>
    <source>
        <strain evidence="4">CCTCC AB2015118</strain>
    </source>
</reference>
<evidence type="ECO:0000313" key="5">
    <source>
        <dbReference type="Proteomes" id="UP001073122"/>
    </source>
</evidence>
<proteinExistence type="predicted"/>
<accession>A0ABT3XNQ9</accession>
<keyword evidence="5" id="KW-1185">Reference proteome</keyword>
<feature type="chain" id="PRO_5046940583" evidence="2">
    <location>
        <begin position="22"/>
        <end position="424"/>
    </location>
</feature>
<dbReference type="NCBIfam" id="TIGR04183">
    <property type="entry name" value="Por_Secre_tail"/>
    <property type="match status" value="1"/>
</dbReference>
<gene>
    <name evidence="4" type="ORF">OF897_07545</name>
</gene>
<dbReference type="RefSeq" id="WP_267265084.1">
    <property type="nucleotide sequence ID" value="NZ_JAOVZW010000008.1"/>
</dbReference>
<evidence type="ECO:0000256" key="2">
    <source>
        <dbReference type="SAM" id="SignalP"/>
    </source>
</evidence>
<organism evidence="4 5">
    <name type="scientific">Chryseobacterium formosus</name>
    <dbReference type="NCBI Taxonomy" id="1537363"/>
    <lineage>
        <taxon>Bacteria</taxon>
        <taxon>Pseudomonadati</taxon>
        <taxon>Bacteroidota</taxon>
        <taxon>Flavobacteriia</taxon>
        <taxon>Flavobacteriales</taxon>
        <taxon>Weeksellaceae</taxon>
        <taxon>Chryseobacterium group</taxon>
        <taxon>Chryseobacterium</taxon>
    </lineage>
</organism>
<sequence>MKTKLFFASLFALSIQQTVLAQTDANGYTTVNMSMGSQYQNRVFFDLSANNMVSQPANTWDIAFYRNSTYDFGSRVNDDKKIEVYEASNSASNWDNINLANIASWGAPKYNPDNSTSLHNGAFEQGSASSGWGVYQSNHHITGSIIFVLKYLSTGEYIKFMIEDYFGGYTFKYSKWNATTSTWEATQTKTLANGTDDAYFNYFSFTTGAKVENLEPPKANWDLMFTRYYTFYMNIMMYQMSGVLQSPTVSVAKVQPETQATATSTLPASTAFSSNITAIGHSWKPTSGFYSDVVYYIKQGSEYYRMYFISNEGANTGNMYFKYKNITSTLDVTEVSKKATFGIYPNPTTADKKVTVLYDVKEKANNKGSVEVYDLTGKKVYNTELSNQTGFYKQEMNLSHLPSGNYIVKISFGGKTETKKLIVK</sequence>
<dbReference type="EMBL" id="JAOVZW010000008">
    <property type="protein sequence ID" value="MCX8523776.1"/>
    <property type="molecule type" value="Genomic_DNA"/>
</dbReference>
<evidence type="ECO:0000313" key="4">
    <source>
        <dbReference type="EMBL" id="MCX8523776.1"/>
    </source>
</evidence>
<evidence type="ECO:0000256" key="1">
    <source>
        <dbReference type="ARBA" id="ARBA00022729"/>
    </source>
</evidence>
<dbReference type="InterPro" id="IPR026444">
    <property type="entry name" value="Secre_tail"/>
</dbReference>
<keyword evidence="1 2" id="KW-0732">Signal</keyword>
<dbReference type="Proteomes" id="UP001073122">
    <property type="component" value="Unassembled WGS sequence"/>
</dbReference>
<name>A0ABT3XNQ9_9FLAO</name>
<comment type="caution">
    <text evidence="4">The sequence shown here is derived from an EMBL/GenBank/DDBJ whole genome shotgun (WGS) entry which is preliminary data.</text>
</comment>
<dbReference type="Pfam" id="PF18962">
    <property type="entry name" value="Por_Secre_tail"/>
    <property type="match status" value="1"/>
</dbReference>